<evidence type="ECO:0000256" key="15">
    <source>
        <dbReference type="ARBA" id="ARBA00031887"/>
    </source>
</evidence>
<dbReference type="EMBL" id="VCDI01000001">
    <property type="protein sequence ID" value="TLU73787.1"/>
    <property type="molecule type" value="Genomic_DNA"/>
</dbReference>
<keyword evidence="10" id="KW-0560">Oxidoreductase</keyword>
<reference evidence="18 19" key="1">
    <citation type="submission" date="2019-05" db="EMBL/GenBank/DDBJ databases">
        <authorList>
            <person name="Pankratov T."/>
            <person name="Grouzdev D."/>
        </authorList>
    </citation>
    <scope>NUCLEOTIDE SEQUENCE [LARGE SCALE GENOMIC DNA]</scope>
    <source>
        <strain evidence="18 19">KEBCLARHB70R</strain>
    </source>
</reference>
<evidence type="ECO:0000313" key="19">
    <source>
        <dbReference type="Proteomes" id="UP000305654"/>
    </source>
</evidence>
<dbReference type="InterPro" id="IPR014210">
    <property type="entry name" value="Cyt_o_ubiqinol_oxidase_su4"/>
</dbReference>
<evidence type="ECO:0000256" key="9">
    <source>
        <dbReference type="ARBA" id="ARBA00022989"/>
    </source>
</evidence>
<comment type="subunit">
    <text evidence="3">Heterooctamer of two A chains, two B chains, two C chains and two D chains.</text>
</comment>
<dbReference type="GO" id="GO:0005886">
    <property type="term" value="C:plasma membrane"/>
    <property type="evidence" value="ECO:0007669"/>
    <property type="project" value="UniProtKB-SubCell"/>
</dbReference>
<name>A0A5R9JB71_9PROT</name>
<comment type="similarity">
    <text evidence="2">Belongs to the cytochrome c oxidase bacterial subunit 4 family.</text>
</comment>
<comment type="function">
    <text evidence="12">Cytochrome bo(3) ubiquinol terminal oxidase is the component of the aerobic respiratory chain of E.coli that predominates when cells are grown at high aeration. Has proton pump activity across the membrane in addition to electron transfer, pumping 2 protons/electron.</text>
</comment>
<dbReference type="GO" id="GO:0009486">
    <property type="term" value="F:cytochrome bo3 ubiquinol oxidase activity"/>
    <property type="evidence" value="ECO:0007669"/>
    <property type="project" value="InterPro"/>
</dbReference>
<dbReference type="RefSeq" id="WP_138324040.1">
    <property type="nucleotide sequence ID" value="NZ_VCDI01000001.1"/>
</dbReference>
<keyword evidence="8" id="KW-0249">Electron transport</keyword>
<evidence type="ECO:0000256" key="6">
    <source>
        <dbReference type="ARBA" id="ARBA00022475"/>
    </source>
</evidence>
<evidence type="ECO:0000256" key="5">
    <source>
        <dbReference type="ARBA" id="ARBA00022448"/>
    </source>
</evidence>
<dbReference type="GO" id="GO:0015078">
    <property type="term" value="F:proton transmembrane transporter activity"/>
    <property type="evidence" value="ECO:0007669"/>
    <property type="project" value="TreeGrafter"/>
</dbReference>
<evidence type="ECO:0000256" key="17">
    <source>
        <dbReference type="SAM" id="Phobius"/>
    </source>
</evidence>
<gene>
    <name evidence="18" type="primary">cyoD</name>
    <name evidence="18" type="ORF">FE263_00690</name>
</gene>
<evidence type="ECO:0000313" key="18">
    <source>
        <dbReference type="EMBL" id="TLU73787.1"/>
    </source>
</evidence>
<evidence type="ECO:0000256" key="10">
    <source>
        <dbReference type="ARBA" id="ARBA00023002"/>
    </source>
</evidence>
<protein>
    <recommendedName>
        <fullName evidence="4">Cytochrome bo(3) ubiquinol oxidase subunit 4</fullName>
    </recommendedName>
    <alternativeName>
        <fullName evidence="16">Cytochrome o ubiquinol oxidase subunit 4</fullName>
    </alternativeName>
    <alternativeName>
        <fullName evidence="13">Oxidase bo(3) subunit 4</fullName>
    </alternativeName>
    <alternativeName>
        <fullName evidence="14">Ubiquinol oxidase polypeptide IV</fullName>
    </alternativeName>
    <alternativeName>
        <fullName evidence="15">Ubiquinol oxidase subunit 4</fullName>
    </alternativeName>
</protein>
<dbReference type="PANTHER" id="PTHR36835">
    <property type="entry name" value="CYTOCHROME BO(3) UBIQUINOL OXIDASE SUBUNIT 4"/>
    <property type="match status" value="1"/>
</dbReference>
<keyword evidence="9 17" id="KW-1133">Transmembrane helix</keyword>
<dbReference type="OrthoDB" id="2375888at2"/>
<evidence type="ECO:0000256" key="14">
    <source>
        <dbReference type="ARBA" id="ARBA00030211"/>
    </source>
</evidence>
<feature type="transmembrane region" description="Helical" evidence="17">
    <location>
        <begin position="79"/>
        <end position="99"/>
    </location>
</feature>
<accession>A0A5R9JB71</accession>
<dbReference type="NCBIfam" id="TIGR02847">
    <property type="entry name" value="CyoD"/>
    <property type="match status" value="1"/>
</dbReference>
<dbReference type="AlphaFoldDB" id="A0A5R9JB71"/>
<feature type="transmembrane region" description="Helical" evidence="17">
    <location>
        <begin position="20"/>
        <end position="38"/>
    </location>
</feature>
<dbReference type="Proteomes" id="UP000305654">
    <property type="component" value="Unassembled WGS sequence"/>
</dbReference>
<evidence type="ECO:0000256" key="8">
    <source>
        <dbReference type="ARBA" id="ARBA00022982"/>
    </source>
</evidence>
<keyword evidence="19" id="KW-1185">Reference proteome</keyword>
<comment type="caution">
    <text evidence="18">The sequence shown here is derived from an EMBL/GenBank/DDBJ whole genome shotgun (WGS) entry which is preliminary data.</text>
</comment>
<keyword evidence="11 17" id="KW-0472">Membrane</keyword>
<sequence>MADMNRAYTGESHGSVGSYGIGFVLSIILTGAAFGLVMEPVLPHVATLLAIAGLAAVQVFVHLFFFLHMNGSSEQRWNVTAFAFAVLTVAILIVGSLWIMHNISENMMPGVAKSHMPAEM</sequence>
<evidence type="ECO:0000256" key="1">
    <source>
        <dbReference type="ARBA" id="ARBA00004651"/>
    </source>
</evidence>
<evidence type="ECO:0000256" key="4">
    <source>
        <dbReference type="ARBA" id="ARBA00014689"/>
    </source>
</evidence>
<evidence type="ECO:0000256" key="16">
    <source>
        <dbReference type="ARBA" id="ARBA00032185"/>
    </source>
</evidence>
<evidence type="ECO:0000256" key="13">
    <source>
        <dbReference type="ARBA" id="ARBA00030071"/>
    </source>
</evidence>
<dbReference type="Pfam" id="PF03626">
    <property type="entry name" value="COX4_pro"/>
    <property type="match status" value="1"/>
</dbReference>
<dbReference type="GO" id="GO:0019646">
    <property type="term" value="P:aerobic electron transport chain"/>
    <property type="evidence" value="ECO:0007669"/>
    <property type="project" value="TreeGrafter"/>
</dbReference>
<dbReference type="GO" id="GO:0015990">
    <property type="term" value="P:electron transport coupled proton transport"/>
    <property type="evidence" value="ECO:0007669"/>
    <property type="project" value="InterPro"/>
</dbReference>
<dbReference type="InterPro" id="IPR005171">
    <property type="entry name" value="Cyt_c_oxidase_su4_prok"/>
</dbReference>
<evidence type="ECO:0000256" key="11">
    <source>
        <dbReference type="ARBA" id="ARBA00023136"/>
    </source>
</evidence>
<evidence type="ECO:0000256" key="12">
    <source>
        <dbReference type="ARBA" id="ARBA00025694"/>
    </source>
</evidence>
<comment type="subcellular location">
    <subcellularLocation>
        <location evidence="1">Cell membrane</location>
        <topology evidence="1">Multi-pass membrane protein</topology>
    </subcellularLocation>
</comment>
<evidence type="ECO:0000256" key="2">
    <source>
        <dbReference type="ARBA" id="ARBA00008079"/>
    </source>
</evidence>
<keyword evidence="6" id="KW-1003">Cell membrane</keyword>
<keyword evidence="5" id="KW-0813">Transport</keyword>
<proteinExistence type="inferred from homology"/>
<evidence type="ECO:0000256" key="3">
    <source>
        <dbReference type="ARBA" id="ARBA00011700"/>
    </source>
</evidence>
<dbReference type="PANTHER" id="PTHR36835:SF1">
    <property type="entry name" value="CYTOCHROME BO(3) UBIQUINOL OXIDASE SUBUNIT 4"/>
    <property type="match status" value="1"/>
</dbReference>
<dbReference type="GO" id="GO:0009319">
    <property type="term" value="C:cytochrome o ubiquinol oxidase complex"/>
    <property type="evidence" value="ECO:0007669"/>
    <property type="project" value="TreeGrafter"/>
</dbReference>
<feature type="transmembrane region" description="Helical" evidence="17">
    <location>
        <begin position="45"/>
        <end position="67"/>
    </location>
</feature>
<evidence type="ECO:0000256" key="7">
    <source>
        <dbReference type="ARBA" id="ARBA00022692"/>
    </source>
</evidence>
<organism evidence="18 19">
    <name type="scientific">Lichenicoccus roseus</name>
    <dbReference type="NCBI Taxonomy" id="2683649"/>
    <lineage>
        <taxon>Bacteria</taxon>
        <taxon>Pseudomonadati</taxon>
        <taxon>Pseudomonadota</taxon>
        <taxon>Alphaproteobacteria</taxon>
        <taxon>Acetobacterales</taxon>
        <taxon>Acetobacteraceae</taxon>
        <taxon>Lichenicoccus</taxon>
    </lineage>
</organism>
<dbReference type="InterPro" id="IPR050968">
    <property type="entry name" value="Cytochrome_c_oxidase_bac_sub4"/>
</dbReference>
<keyword evidence="7 17" id="KW-0812">Transmembrane</keyword>